<organism evidence="1 2">
    <name type="scientific">Allochromatium tepidum</name>
    <dbReference type="NCBI Taxonomy" id="553982"/>
    <lineage>
        <taxon>Bacteria</taxon>
        <taxon>Pseudomonadati</taxon>
        <taxon>Pseudomonadota</taxon>
        <taxon>Gammaproteobacteria</taxon>
        <taxon>Chromatiales</taxon>
        <taxon>Chromatiaceae</taxon>
        <taxon>Allochromatium</taxon>
    </lineage>
</organism>
<dbReference type="Proteomes" id="UP000680679">
    <property type="component" value="Chromosome"/>
</dbReference>
<sequence>MGSMMAQSQTVPNLETCGDPGDASLMADLTWMTGFALDRRDVFSLESESGSRYLVGIEVKPVNYPALKGGACESKLG</sequence>
<dbReference type="EMBL" id="AP024563">
    <property type="protein sequence ID" value="BCU06530.1"/>
    <property type="molecule type" value="Genomic_DNA"/>
</dbReference>
<evidence type="ECO:0000313" key="2">
    <source>
        <dbReference type="Proteomes" id="UP000680679"/>
    </source>
</evidence>
<name>A0ABM7QLB0_9GAMM</name>
<keyword evidence="2" id="KW-1185">Reference proteome</keyword>
<gene>
    <name evidence="1" type="ORF">Atep_12070</name>
</gene>
<reference evidence="1 2" key="1">
    <citation type="submission" date="2021-04" db="EMBL/GenBank/DDBJ databases">
        <title>Complete genome sequencing of Allochromatium tepidum strain NZ.</title>
        <authorList>
            <person name="Tsukatani Y."/>
            <person name="Mori H."/>
        </authorList>
    </citation>
    <scope>NUCLEOTIDE SEQUENCE [LARGE SCALE GENOMIC DNA]</scope>
    <source>
        <strain evidence="1 2">NZ</strain>
    </source>
</reference>
<protein>
    <submittedName>
        <fullName evidence="1">Uncharacterized protein</fullName>
    </submittedName>
</protein>
<evidence type="ECO:0000313" key="1">
    <source>
        <dbReference type="EMBL" id="BCU06530.1"/>
    </source>
</evidence>
<proteinExistence type="predicted"/>
<accession>A0ABM7QLB0</accession>